<dbReference type="InterPro" id="IPR053234">
    <property type="entry name" value="RPM1_Interactor"/>
</dbReference>
<comment type="caution">
    <text evidence="1">The sequence shown here is derived from an EMBL/GenBank/DDBJ whole genome shotgun (WGS) entry which is preliminary data.</text>
</comment>
<keyword evidence="2" id="KW-1185">Reference proteome</keyword>
<dbReference type="OrthoDB" id="266020at2759"/>
<sequence length="122" mass="13709">MEKEGERKVKMEHKLEAKDRSDIDLVEFSQKLSISASSDADEDDEVVVLGSNGPVALRDFPHPRHLCANFPFESTPHENCCSKCYCIVCQVPAPCSKWKNGIGAHCHESKRPDSQTYMRLST</sequence>
<name>A0A833QVQ4_9POAL</name>
<reference evidence="1" key="1">
    <citation type="submission" date="2020-01" db="EMBL/GenBank/DDBJ databases">
        <title>Genome sequence of Kobresia littledalei, the first chromosome-level genome in the family Cyperaceae.</title>
        <authorList>
            <person name="Qu G."/>
        </authorList>
    </citation>
    <scope>NUCLEOTIDE SEQUENCE</scope>
    <source>
        <strain evidence="1">C.B.Clarke</strain>
        <tissue evidence="1">Leaf</tissue>
    </source>
</reference>
<evidence type="ECO:0000313" key="1">
    <source>
        <dbReference type="EMBL" id="KAF3336005.1"/>
    </source>
</evidence>
<dbReference type="PANTHER" id="PTHR33443">
    <property type="entry name" value="ZGC:112980"/>
    <property type="match status" value="1"/>
</dbReference>
<dbReference type="AlphaFoldDB" id="A0A833QVQ4"/>
<dbReference type="EMBL" id="SWLB01000008">
    <property type="protein sequence ID" value="KAF3336005.1"/>
    <property type="molecule type" value="Genomic_DNA"/>
</dbReference>
<protein>
    <submittedName>
        <fullName evidence="1">Uncharacterized protein</fullName>
    </submittedName>
</protein>
<evidence type="ECO:0000313" key="2">
    <source>
        <dbReference type="Proteomes" id="UP000623129"/>
    </source>
</evidence>
<dbReference type="PANTHER" id="PTHR33443:SF35">
    <property type="entry name" value="VQ DOMAIN-CONTAINING PROTEIN"/>
    <property type="match status" value="1"/>
</dbReference>
<dbReference type="Proteomes" id="UP000623129">
    <property type="component" value="Unassembled WGS sequence"/>
</dbReference>
<proteinExistence type="predicted"/>
<organism evidence="1 2">
    <name type="scientific">Carex littledalei</name>
    <dbReference type="NCBI Taxonomy" id="544730"/>
    <lineage>
        <taxon>Eukaryota</taxon>
        <taxon>Viridiplantae</taxon>
        <taxon>Streptophyta</taxon>
        <taxon>Embryophyta</taxon>
        <taxon>Tracheophyta</taxon>
        <taxon>Spermatophyta</taxon>
        <taxon>Magnoliopsida</taxon>
        <taxon>Liliopsida</taxon>
        <taxon>Poales</taxon>
        <taxon>Cyperaceae</taxon>
        <taxon>Cyperoideae</taxon>
        <taxon>Cariceae</taxon>
        <taxon>Carex</taxon>
        <taxon>Carex subgen. Euthyceras</taxon>
    </lineage>
</organism>
<accession>A0A833QVQ4</accession>
<gene>
    <name evidence="1" type="ORF">FCM35_KLT20512</name>
</gene>